<dbReference type="SMART" id="SM00382">
    <property type="entry name" value="AAA"/>
    <property type="match status" value="1"/>
</dbReference>
<evidence type="ECO:0000256" key="6">
    <source>
        <dbReference type="ARBA" id="ARBA00022989"/>
    </source>
</evidence>
<name>A0AAV5V8P4_9BILA</name>
<evidence type="ECO:0000256" key="7">
    <source>
        <dbReference type="ARBA" id="ARBA00023136"/>
    </source>
</evidence>
<feature type="non-terminal residue" evidence="9">
    <location>
        <position position="1"/>
    </location>
</feature>
<keyword evidence="3" id="KW-0812">Transmembrane</keyword>
<evidence type="ECO:0000256" key="1">
    <source>
        <dbReference type="ARBA" id="ARBA00004141"/>
    </source>
</evidence>
<evidence type="ECO:0000256" key="5">
    <source>
        <dbReference type="ARBA" id="ARBA00022840"/>
    </source>
</evidence>
<dbReference type="FunFam" id="3.40.50.300:FF:000838">
    <property type="entry name" value="ABC multidrug transporter (Eurofung)"/>
    <property type="match status" value="1"/>
</dbReference>
<dbReference type="PROSITE" id="PS50893">
    <property type="entry name" value="ABC_TRANSPORTER_2"/>
    <property type="match status" value="1"/>
</dbReference>
<dbReference type="InterPro" id="IPR003439">
    <property type="entry name" value="ABC_transporter-like_ATP-bd"/>
</dbReference>
<dbReference type="CDD" id="cd03244">
    <property type="entry name" value="ABCC_MRP_domain2"/>
    <property type="match status" value="1"/>
</dbReference>
<keyword evidence="7" id="KW-0472">Membrane</keyword>
<dbReference type="Gene3D" id="3.40.50.300">
    <property type="entry name" value="P-loop containing nucleotide triphosphate hydrolases"/>
    <property type="match status" value="1"/>
</dbReference>
<evidence type="ECO:0000313" key="9">
    <source>
        <dbReference type="EMBL" id="GMT15829.1"/>
    </source>
</evidence>
<dbReference type="InterPro" id="IPR027417">
    <property type="entry name" value="P-loop_NTPase"/>
</dbReference>
<dbReference type="PANTHER" id="PTHR24223">
    <property type="entry name" value="ATP-BINDING CASSETTE SUB-FAMILY C"/>
    <property type="match status" value="1"/>
</dbReference>
<keyword evidence="5" id="KW-0067">ATP-binding</keyword>
<sequence>SDDLPLVIKNISISIGAREKVAVIGRTGSGKSSLAMALFRLVNPYSGRIIIDGVDAHMIPLCELRAVLAIIPQDPVLFTGSLRFNLDPFGVVGGAQLWAAIEQCQMKDVIVSLGGLDCQIDEGGRNLSVGQRQLMCLARVLIRDVKILILDEATASIDTRCAALIDTVVRERFAHATVISITHRLDGTEGYDRVLVLDAGEVVEFDAPLRLLANSDSNYARMM</sequence>
<reference evidence="9" key="1">
    <citation type="submission" date="2023-10" db="EMBL/GenBank/DDBJ databases">
        <title>Genome assembly of Pristionchus species.</title>
        <authorList>
            <person name="Yoshida K."/>
            <person name="Sommer R.J."/>
        </authorList>
    </citation>
    <scope>NUCLEOTIDE SEQUENCE</scope>
    <source>
        <strain evidence="9">RS5133</strain>
    </source>
</reference>
<dbReference type="GO" id="GO:0005524">
    <property type="term" value="F:ATP binding"/>
    <property type="evidence" value="ECO:0007669"/>
    <property type="project" value="UniProtKB-KW"/>
</dbReference>
<feature type="domain" description="ABC transporter" evidence="8">
    <location>
        <begin position="2"/>
        <end position="223"/>
    </location>
</feature>
<dbReference type="InterPro" id="IPR050173">
    <property type="entry name" value="ABC_transporter_C-like"/>
</dbReference>
<evidence type="ECO:0000256" key="3">
    <source>
        <dbReference type="ARBA" id="ARBA00022692"/>
    </source>
</evidence>
<comment type="caution">
    <text evidence="9">The sequence shown here is derived from an EMBL/GenBank/DDBJ whole genome shotgun (WGS) entry which is preliminary data.</text>
</comment>
<gene>
    <name evidence="9" type="ORF">PFISCL1PPCAC_7126</name>
</gene>
<evidence type="ECO:0000313" key="10">
    <source>
        <dbReference type="Proteomes" id="UP001432322"/>
    </source>
</evidence>
<dbReference type="GO" id="GO:0016020">
    <property type="term" value="C:membrane"/>
    <property type="evidence" value="ECO:0007669"/>
    <property type="project" value="UniProtKB-SubCell"/>
</dbReference>
<dbReference type="AlphaFoldDB" id="A0AAV5V8P4"/>
<dbReference type="PANTHER" id="PTHR24223:SF415">
    <property type="entry name" value="FI20190P1"/>
    <property type="match status" value="1"/>
</dbReference>
<evidence type="ECO:0000256" key="4">
    <source>
        <dbReference type="ARBA" id="ARBA00022741"/>
    </source>
</evidence>
<dbReference type="SUPFAM" id="SSF52540">
    <property type="entry name" value="P-loop containing nucleoside triphosphate hydrolases"/>
    <property type="match status" value="1"/>
</dbReference>
<organism evidence="9 10">
    <name type="scientific">Pristionchus fissidentatus</name>
    <dbReference type="NCBI Taxonomy" id="1538716"/>
    <lineage>
        <taxon>Eukaryota</taxon>
        <taxon>Metazoa</taxon>
        <taxon>Ecdysozoa</taxon>
        <taxon>Nematoda</taxon>
        <taxon>Chromadorea</taxon>
        <taxon>Rhabditida</taxon>
        <taxon>Rhabditina</taxon>
        <taxon>Diplogasteromorpha</taxon>
        <taxon>Diplogasteroidea</taxon>
        <taxon>Neodiplogasteridae</taxon>
        <taxon>Pristionchus</taxon>
    </lineage>
</organism>
<dbReference type="EMBL" id="BTSY01000002">
    <property type="protein sequence ID" value="GMT15829.1"/>
    <property type="molecule type" value="Genomic_DNA"/>
</dbReference>
<comment type="subcellular location">
    <subcellularLocation>
        <location evidence="1">Membrane</location>
        <topology evidence="1">Multi-pass membrane protein</topology>
    </subcellularLocation>
</comment>
<protein>
    <recommendedName>
        <fullName evidence="8">ABC transporter domain-containing protein</fullName>
    </recommendedName>
</protein>
<evidence type="ECO:0000259" key="8">
    <source>
        <dbReference type="PROSITE" id="PS50893"/>
    </source>
</evidence>
<proteinExistence type="predicted"/>
<dbReference type="PROSITE" id="PS00211">
    <property type="entry name" value="ABC_TRANSPORTER_1"/>
    <property type="match status" value="1"/>
</dbReference>
<dbReference type="InterPro" id="IPR003593">
    <property type="entry name" value="AAA+_ATPase"/>
</dbReference>
<dbReference type="GO" id="GO:0042626">
    <property type="term" value="F:ATPase-coupled transmembrane transporter activity"/>
    <property type="evidence" value="ECO:0007669"/>
    <property type="project" value="TreeGrafter"/>
</dbReference>
<keyword evidence="2" id="KW-0813">Transport</keyword>
<evidence type="ECO:0000256" key="2">
    <source>
        <dbReference type="ARBA" id="ARBA00022448"/>
    </source>
</evidence>
<feature type="non-terminal residue" evidence="9">
    <location>
        <position position="223"/>
    </location>
</feature>
<dbReference type="GO" id="GO:0016887">
    <property type="term" value="F:ATP hydrolysis activity"/>
    <property type="evidence" value="ECO:0007669"/>
    <property type="project" value="InterPro"/>
</dbReference>
<keyword evidence="4" id="KW-0547">Nucleotide-binding</keyword>
<keyword evidence="6" id="KW-1133">Transmembrane helix</keyword>
<accession>A0AAV5V8P4</accession>
<dbReference type="InterPro" id="IPR017871">
    <property type="entry name" value="ABC_transporter-like_CS"/>
</dbReference>
<keyword evidence="10" id="KW-1185">Reference proteome</keyword>
<dbReference type="Pfam" id="PF00005">
    <property type="entry name" value="ABC_tran"/>
    <property type="match status" value="1"/>
</dbReference>
<dbReference type="Proteomes" id="UP001432322">
    <property type="component" value="Unassembled WGS sequence"/>
</dbReference>